<comment type="similarity">
    <text evidence="1">Belongs to the UPF0166 family.</text>
</comment>
<proteinExistence type="inferred from homology"/>
<evidence type="ECO:0000313" key="3">
    <source>
        <dbReference type="Proteomes" id="UP001597483"/>
    </source>
</evidence>
<dbReference type="Gene3D" id="3.30.70.120">
    <property type="match status" value="1"/>
</dbReference>
<protein>
    <submittedName>
        <fullName evidence="2">DUF190 domain-containing protein</fullName>
    </submittedName>
</protein>
<name>A0ABW5HP54_9PSEU</name>
<dbReference type="SUPFAM" id="SSF54913">
    <property type="entry name" value="GlnB-like"/>
    <property type="match status" value="1"/>
</dbReference>
<dbReference type="RefSeq" id="WP_378314347.1">
    <property type="nucleotide sequence ID" value="NZ_JBHUKS010000041.1"/>
</dbReference>
<dbReference type="Proteomes" id="UP001597483">
    <property type="component" value="Unassembled WGS sequence"/>
</dbReference>
<sequence length="121" mass="13820">MKVAKRALRLSIFLGEGDNWRHRPTYVEIVHRAHKAGLAGASVLRGIEGYGASSHIHTQHVFMLKEHLPLLVVIVDSEEKIRAFLDRLDDLEISGLVVVDEIESIRYAESEPKRPHWWSSM</sequence>
<dbReference type="InterPro" id="IPR015867">
    <property type="entry name" value="N-reg_PII/ATP_PRibTrfase_C"/>
</dbReference>
<reference evidence="3" key="1">
    <citation type="journal article" date="2019" name="Int. J. Syst. Evol. Microbiol.">
        <title>The Global Catalogue of Microorganisms (GCM) 10K type strain sequencing project: providing services to taxonomists for standard genome sequencing and annotation.</title>
        <authorList>
            <consortium name="The Broad Institute Genomics Platform"/>
            <consortium name="The Broad Institute Genome Sequencing Center for Infectious Disease"/>
            <person name="Wu L."/>
            <person name="Ma J."/>
        </authorList>
    </citation>
    <scope>NUCLEOTIDE SEQUENCE [LARGE SCALE GENOMIC DNA]</scope>
    <source>
        <strain evidence="3">CGMCC 4.7641</strain>
    </source>
</reference>
<dbReference type="EMBL" id="JBHUKS010000041">
    <property type="protein sequence ID" value="MFD2474801.1"/>
    <property type="molecule type" value="Genomic_DNA"/>
</dbReference>
<dbReference type="PANTHER" id="PTHR35983:SF1">
    <property type="entry name" value="UPF0166 PROTEIN TM_0021"/>
    <property type="match status" value="1"/>
</dbReference>
<evidence type="ECO:0000313" key="2">
    <source>
        <dbReference type="EMBL" id="MFD2474801.1"/>
    </source>
</evidence>
<keyword evidence="3" id="KW-1185">Reference proteome</keyword>
<organism evidence="2 3">
    <name type="scientific">Amycolatopsis silviterrae</name>
    <dbReference type="NCBI Taxonomy" id="1656914"/>
    <lineage>
        <taxon>Bacteria</taxon>
        <taxon>Bacillati</taxon>
        <taxon>Actinomycetota</taxon>
        <taxon>Actinomycetes</taxon>
        <taxon>Pseudonocardiales</taxon>
        <taxon>Pseudonocardiaceae</taxon>
        <taxon>Amycolatopsis</taxon>
    </lineage>
</organism>
<accession>A0ABW5HP54</accession>
<evidence type="ECO:0000256" key="1">
    <source>
        <dbReference type="ARBA" id="ARBA00010554"/>
    </source>
</evidence>
<dbReference type="PANTHER" id="PTHR35983">
    <property type="entry name" value="UPF0166 PROTEIN TM_0021"/>
    <property type="match status" value="1"/>
</dbReference>
<dbReference type="InterPro" id="IPR011322">
    <property type="entry name" value="N-reg_PII-like_a/b"/>
</dbReference>
<gene>
    <name evidence="2" type="ORF">ACFSVL_45840</name>
</gene>
<comment type="caution">
    <text evidence="2">The sequence shown here is derived from an EMBL/GenBank/DDBJ whole genome shotgun (WGS) entry which is preliminary data.</text>
</comment>
<dbReference type="InterPro" id="IPR003793">
    <property type="entry name" value="UPF0166"/>
</dbReference>
<dbReference type="Pfam" id="PF02641">
    <property type="entry name" value="DUF190"/>
    <property type="match status" value="1"/>
</dbReference>